<feature type="compositionally biased region" description="Basic and acidic residues" evidence="1">
    <location>
        <begin position="406"/>
        <end position="426"/>
    </location>
</feature>
<evidence type="ECO:0000313" key="2">
    <source>
        <dbReference type="EMBL" id="TBT88530.1"/>
    </source>
</evidence>
<keyword evidence="3" id="KW-1185">Reference proteome</keyword>
<sequence>MAELVLDSVAVAAAALDHATDTIRAAEVAQCLAIAALCDLHEVDESVLVDGCERWVPGGADGTPHIGEFVIGEIAGLLGAGIGATVLRIHRVLNLRHRHPTLWTLVVTGDIRAHEAFLVADAAAAAKLDADACSRFDRMCAHALALQPWARVKGQLERWLVKADPTQAAANAAAAAGRRRVDLGPITDGHVGLWGQLDAADGLALDDALNHLAENLDGETIDHRRAGALGLMARSVLGQDTLPTNGVTRTAEIVVRLHSTDLADPSNGTAHLAGWGHVLLSQLGTILTGCQVTVRPIVIDTTVPAFDGYVVPDAMRRVLGERNPVDVFPYGTRQAGSCQGDHTIPYQAGVHAQTHLGNLGPLSSFTHRLKTHGGWHLEQPAPGLFLWRSPLGYQYAVTTTGTIRIGKPEPPQHRWWHQEPPEHQPPDDLGPPGRAGTAPIPPDPGERQTPLPYVA</sequence>
<dbReference type="Proteomes" id="UP000292373">
    <property type="component" value="Unassembled WGS sequence"/>
</dbReference>
<reference evidence="2 3" key="1">
    <citation type="submission" date="2019-01" db="EMBL/GenBank/DDBJ databases">
        <title>Lactibacter flavus gen. nov., sp. nov., a novel bacterium of the family Propionibacteriaceae isolated from raw milk and dairy products.</title>
        <authorList>
            <person name="Huptas C."/>
            <person name="Wenning M."/>
            <person name="Breitenwieser F."/>
            <person name="Doll E."/>
            <person name="Von Neubeck M."/>
            <person name="Busse H.-J."/>
            <person name="Scherer S."/>
        </authorList>
    </citation>
    <scope>NUCLEOTIDE SEQUENCE [LARGE SCALE GENOMIC DNA]</scope>
    <source>
        <strain evidence="2 3">KCTC 33808</strain>
    </source>
</reference>
<evidence type="ECO:0000256" key="1">
    <source>
        <dbReference type="SAM" id="MobiDB-lite"/>
    </source>
</evidence>
<protein>
    <submittedName>
        <fullName evidence="2">DUF222 domain-containing protein</fullName>
    </submittedName>
</protein>
<proteinExistence type="predicted"/>
<organism evidence="2 3">
    <name type="scientific">Propioniciclava sinopodophylli</name>
    <dbReference type="NCBI Taxonomy" id="1837344"/>
    <lineage>
        <taxon>Bacteria</taxon>
        <taxon>Bacillati</taxon>
        <taxon>Actinomycetota</taxon>
        <taxon>Actinomycetes</taxon>
        <taxon>Propionibacteriales</taxon>
        <taxon>Propionibacteriaceae</taxon>
        <taxon>Propioniciclava</taxon>
    </lineage>
</organism>
<accession>A0A4Q9KGQ4</accession>
<dbReference type="RefSeq" id="WP_131166660.1">
    <property type="nucleotide sequence ID" value="NZ_SDMQ01000001.1"/>
</dbReference>
<dbReference type="OrthoDB" id="3790359at2"/>
<gene>
    <name evidence="2" type="ORF">ET989_00830</name>
</gene>
<dbReference type="EMBL" id="SDMQ01000001">
    <property type="protein sequence ID" value="TBT88530.1"/>
    <property type="molecule type" value="Genomic_DNA"/>
</dbReference>
<name>A0A4Q9KGQ4_9ACTN</name>
<evidence type="ECO:0000313" key="3">
    <source>
        <dbReference type="Proteomes" id="UP000292373"/>
    </source>
</evidence>
<feature type="region of interest" description="Disordered" evidence="1">
    <location>
        <begin position="403"/>
        <end position="455"/>
    </location>
</feature>
<comment type="caution">
    <text evidence="2">The sequence shown here is derived from an EMBL/GenBank/DDBJ whole genome shotgun (WGS) entry which is preliminary data.</text>
</comment>
<dbReference type="AlphaFoldDB" id="A0A4Q9KGQ4"/>